<reference evidence="2" key="1">
    <citation type="submission" date="2018-04" db="EMBL/GenBank/DDBJ databases">
        <authorList>
            <person name="Liu S."/>
            <person name="Wang Z."/>
            <person name="Li J."/>
        </authorList>
    </citation>
    <scope>NUCLEOTIDE SEQUENCE [LARGE SCALE GENOMIC DNA]</scope>
    <source>
        <strain evidence="2">2189</strain>
    </source>
</reference>
<name>A0A2U1T4L2_9CORY</name>
<sequence>MPGDWDGVEKAIDGQRRRLIENYAIYRDVSVYLDKSGYCCGRLDTHDGYVEVMFSLQASGSHNVAVWQVMPGIAEVNLLDSNGEFLTRFISFVDDPHMYPWYSLDAIGEPARYNEYHIGAVAVDLTVYDSEEEWDKAQEPGAISPPTGPRLVLSPYAFTLHDGRSKAEEASPIAMFKAVIKEIEVVTIHLTGIKWYKAIADCGFDVALALPIHISPAPHLGSVVDGEAFMTGTSGNWGPPVDQD</sequence>
<dbReference type="OrthoDB" id="4411426at2"/>
<dbReference type="Proteomes" id="UP000244989">
    <property type="component" value="Unassembled WGS sequence"/>
</dbReference>
<comment type="caution">
    <text evidence="1">The sequence shown here is derived from an EMBL/GenBank/DDBJ whole genome shotgun (WGS) entry which is preliminary data.</text>
</comment>
<dbReference type="EMBL" id="QEEZ01000024">
    <property type="protein sequence ID" value="PWC00939.1"/>
    <property type="molecule type" value="Genomic_DNA"/>
</dbReference>
<gene>
    <name evidence="1" type="ORF">DF222_10220</name>
</gene>
<dbReference type="AlphaFoldDB" id="A0A2U1T4L2"/>
<evidence type="ECO:0000313" key="1">
    <source>
        <dbReference type="EMBL" id="PWC00939.1"/>
    </source>
</evidence>
<proteinExistence type="predicted"/>
<dbReference type="KEGG" id="cyz:C3B44_11455"/>
<dbReference type="RefSeq" id="WP_108432473.1">
    <property type="nucleotide sequence ID" value="NZ_CP026947.1"/>
</dbReference>
<keyword evidence="2" id="KW-1185">Reference proteome</keyword>
<accession>A0A2U1T4L2</accession>
<organism evidence="1 2">
    <name type="scientific">Corynebacterium yudongzhengii</name>
    <dbReference type="NCBI Taxonomy" id="2080740"/>
    <lineage>
        <taxon>Bacteria</taxon>
        <taxon>Bacillati</taxon>
        <taxon>Actinomycetota</taxon>
        <taxon>Actinomycetes</taxon>
        <taxon>Mycobacteriales</taxon>
        <taxon>Corynebacteriaceae</taxon>
        <taxon>Corynebacterium</taxon>
    </lineage>
</organism>
<protein>
    <submittedName>
        <fullName evidence="1">Uncharacterized protein</fullName>
    </submittedName>
</protein>
<evidence type="ECO:0000313" key="2">
    <source>
        <dbReference type="Proteomes" id="UP000244989"/>
    </source>
</evidence>